<dbReference type="InterPro" id="IPR029058">
    <property type="entry name" value="AB_hydrolase_fold"/>
</dbReference>
<feature type="chain" id="PRO_5002254722" description="AB hydrolase-1 domain-containing protein" evidence="1">
    <location>
        <begin position="18"/>
        <end position="329"/>
    </location>
</feature>
<keyword evidence="3" id="KW-1185">Reference proteome</keyword>
<dbReference type="Proteomes" id="UP000054466">
    <property type="component" value="Unassembled WGS sequence"/>
</dbReference>
<accession>A0A0D2BSB7</accession>
<dbReference type="EMBL" id="KN847080">
    <property type="protein sequence ID" value="KIW21938.1"/>
    <property type="molecule type" value="Genomic_DNA"/>
</dbReference>
<dbReference type="HOGENOM" id="CLU_837101_0_0_1"/>
<evidence type="ECO:0000313" key="3">
    <source>
        <dbReference type="Proteomes" id="UP000054466"/>
    </source>
</evidence>
<evidence type="ECO:0008006" key="4">
    <source>
        <dbReference type="Google" id="ProtNLM"/>
    </source>
</evidence>
<evidence type="ECO:0000313" key="2">
    <source>
        <dbReference type="EMBL" id="KIW21938.1"/>
    </source>
</evidence>
<dbReference type="AlphaFoldDB" id="A0A0D2BSB7"/>
<dbReference type="VEuPathDB" id="FungiDB:PV07_12655"/>
<evidence type="ECO:0000256" key="1">
    <source>
        <dbReference type="SAM" id="SignalP"/>
    </source>
</evidence>
<name>A0A0D2BSB7_9EURO</name>
<dbReference type="SUPFAM" id="SSF53474">
    <property type="entry name" value="alpha/beta-Hydrolases"/>
    <property type="match status" value="1"/>
</dbReference>
<protein>
    <recommendedName>
        <fullName evidence="4">AB hydrolase-1 domain-containing protein</fullName>
    </recommendedName>
</protein>
<reference evidence="2 3" key="1">
    <citation type="submission" date="2015-01" db="EMBL/GenBank/DDBJ databases">
        <title>The Genome Sequence of Cladophialophora immunda CBS83496.</title>
        <authorList>
            <consortium name="The Broad Institute Genomics Platform"/>
            <person name="Cuomo C."/>
            <person name="de Hoog S."/>
            <person name="Gorbushina A."/>
            <person name="Stielow B."/>
            <person name="Teixiera M."/>
            <person name="Abouelleil A."/>
            <person name="Chapman S.B."/>
            <person name="Priest M."/>
            <person name="Young S.K."/>
            <person name="Wortman J."/>
            <person name="Nusbaum C."/>
            <person name="Birren B."/>
        </authorList>
    </citation>
    <scope>NUCLEOTIDE SEQUENCE [LARGE SCALE GENOMIC DNA]</scope>
    <source>
        <strain evidence="2 3">CBS 83496</strain>
    </source>
</reference>
<organism evidence="2 3">
    <name type="scientific">Cladophialophora immunda</name>
    <dbReference type="NCBI Taxonomy" id="569365"/>
    <lineage>
        <taxon>Eukaryota</taxon>
        <taxon>Fungi</taxon>
        <taxon>Dikarya</taxon>
        <taxon>Ascomycota</taxon>
        <taxon>Pezizomycotina</taxon>
        <taxon>Eurotiomycetes</taxon>
        <taxon>Chaetothyriomycetidae</taxon>
        <taxon>Chaetothyriales</taxon>
        <taxon>Herpotrichiellaceae</taxon>
        <taxon>Cladophialophora</taxon>
    </lineage>
</organism>
<dbReference type="GeneID" id="27351849"/>
<sequence>MKTIFVQFFTLLAAALGFYPSEKWFLPASFNAKSWLGGYKSRPQYWDLDIDEDRPKPILLDLKIKGFSIKLYYLRAKSSTSKVVSVCYHGQTKAVGALYTEFWSLLGNDTDLILVNFFGYGTIDQDRSQPLSTAAAATFDELLNVIPAAIQKQIFEPDVLDWTHFDPRMVRRNDRILEVKPLDEDATSSLPKTFTDYKIVPFGRSFGASLALKHEKKWPVCLYMPYLGRQNVTGPRFLRPLVQWALERLPFPEAKFDDALSGERRSLVIIAKDDQVVGKPDPEVLSDLQSKGRLYTINGDHGALPDPGCKIIVRDFMAEMGQEQSTRPH</sequence>
<feature type="signal peptide" evidence="1">
    <location>
        <begin position="1"/>
        <end position="17"/>
    </location>
</feature>
<gene>
    <name evidence="2" type="ORF">PV07_12655</name>
</gene>
<dbReference type="RefSeq" id="XP_016242154.1">
    <property type="nucleotide sequence ID" value="XM_016400202.1"/>
</dbReference>
<keyword evidence="1" id="KW-0732">Signal</keyword>
<dbReference type="OrthoDB" id="4374877at2759"/>
<proteinExistence type="predicted"/>